<dbReference type="Pfam" id="PF01266">
    <property type="entry name" value="DAO"/>
    <property type="match status" value="1"/>
</dbReference>
<dbReference type="OrthoDB" id="498204at2759"/>
<evidence type="ECO:0000259" key="1">
    <source>
        <dbReference type="Pfam" id="PF01266"/>
    </source>
</evidence>
<organism evidence="2 3">
    <name type="scientific">Thelonectria olida</name>
    <dbReference type="NCBI Taxonomy" id="1576542"/>
    <lineage>
        <taxon>Eukaryota</taxon>
        <taxon>Fungi</taxon>
        <taxon>Dikarya</taxon>
        <taxon>Ascomycota</taxon>
        <taxon>Pezizomycotina</taxon>
        <taxon>Sordariomycetes</taxon>
        <taxon>Hypocreomycetidae</taxon>
        <taxon>Hypocreales</taxon>
        <taxon>Nectriaceae</taxon>
        <taxon>Thelonectria</taxon>
    </lineage>
</organism>
<accession>A0A9P8WMB5</accession>
<dbReference type="GO" id="GO:0005739">
    <property type="term" value="C:mitochondrion"/>
    <property type="evidence" value="ECO:0007669"/>
    <property type="project" value="TreeGrafter"/>
</dbReference>
<evidence type="ECO:0000313" key="2">
    <source>
        <dbReference type="EMBL" id="KAH6900389.1"/>
    </source>
</evidence>
<protein>
    <submittedName>
        <fullName evidence="2">FAD dependent oxidoreductase</fullName>
    </submittedName>
</protein>
<sequence length="400" mass="42711">MSETVLIVGAGIVGSSLAHFLSKSPISRNITVVDRSVSPLLGSTGHAPGFVGQFNESEVLTRLAIETVDEYTKIPGGFETVGGLEVASTPAGIAKLQSRYSNAAKLGLPSELVPLQKAQELAPNLVDASASGEALHFLTDGTANAGAITSYFRDTSTKAGVQFLERDVKGLVISDGRITGVEVQEGESISQLTADKVVLATGIWAQHLCKHLEVPIPVVPVGHPYMYGETRAPIGRKLPFVRWPESHAYARDHGDHYGIGTYNHQPLQYRPTNGTAIGDWISDFEDPLKSATALLPDATKTEFAGGKSFNGIFSMTPDNMPLAGAVQSVRGLYLAVAVWVTHAAGTAKFIAKLMDEGEVDTKTREALDPDRFKGQDSAKLETKSLNGYNEIYKTVEGSSN</sequence>
<dbReference type="PANTHER" id="PTHR13847">
    <property type="entry name" value="SARCOSINE DEHYDROGENASE-RELATED"/>
    <property type="match status" value="1"/>
</dbReference>
<dbReference type="Proteomes" id="UP000777438">
    <property type="component" value="Unassembled WGS sequence"/>
</dbReference>
<dbReference type="InterPro" id="IPR006076">
    <property type="entry name" value="FAD-dep_OxRdtase"/>
</dbReference>
<dbReference type="Gene3D" id="3.30.9.10">
    <property type="entry name" value="D-Amino Acid Oxidase, subunit A, domain 2"/>
    <property type="match status" value="1"/>
</dbReference>
<evidence type="ECO:0000313" key="3">
    <source>
        <dbReference type="Proteomes" id="UP000777438"/>
    </source>
</evidence>
<dbReference type="Gene3D" id="3.50.50.60">
    <property type="entry name" value="FAD/NAD(P)-binding domain"/>
    <property type="match status" value="1"/>
</dbReference>
<gene>
    <name evidence="2" type="ORF">B0T10DRAFT_26689</name>
</gene>
<comment type="caution">
    <text evidence="2">The sequence shown here is derived from an EMBL/GenBank/DDBJ whole genome shotgun (WGS) entry which is preliminary data.</text>
</comment>
<dbReference type="AlphaFoldDB" id="A0A9P8WMB5"/>
<dbReference type="PANTHER" id="PTHR13847:SF193">
    <property type="entry name" value="PYRUVATE DEHYDROGENASE PHOSPHATASE REGULATORY SUBUNIT, MITOCHONDRIAL"/>
    <property type="match status" value="1"/>
</dbReference>
<name>A0A9P8WMB5_9HYPO</name>
<dbReference type="InterPro" id="IPR036188">
    <property type="entry name" value="FAD/NAD-bd_sf"/>
</dbReference>
<dbReference type="SUPFAM" id="SSF51905">
    <property type="entry name" value="FAD/NAD(P)-binding domain"/>
    <property type="match status" value="1"/>
</dbReference>
<dbReference type="SUPFAM" id="SSF54373">
    <property type="entry name" value="FAD-linked reductases, C-terminal domain"/>
    <property type="match status" value="1"/>
</dbReference>
<feature type="domain" description="FAD dependent oxidoreductase" evidence="1">
    <location>
        <begin position="5"/>
        <end position="353"/>
    </location>
</feature>
<reference evidence="2 3" key="1">
    <citation type="journal article" date="2021" name="Nat. Commun.">
        <title>Genetic determinants of endophytism in the Arabidopsis root mycobiome.</title>
        <authorList>
            <person name="Mesny F."/>
            <person name="Miyauchi S."/>
            <person name="Thiergart T."/>
            <person name="Pickel B."/>
            <person name="Atanasova L."/>
            <person name="Karlsson M."/>
            <person name="Huettel B."/>
            <person name="Barry K.W."/>
            <person name="Haridas S."/>
            <person name="Chen C."/>
            <person name="Bauer D."/>
            <person name="Andreopoulos W."/>
            <person name="Pangilinan J."/>
            <person name="LaButti K."/>
            <person name="Riley R."/>
            <person name="Lipzen A."/>
            <person name="Clum A."/>
            <person name="Drula E."/>
            <person name="Henrissat B."/>
            <person name="Kohler A."/>
            <person name="Grigoriev I.V."/>
            <person name="Martin F.M."/>
            <person name="Hacquard S."/>
        </authorList>
    </citation>
    <scope>NUCLEOTIDE SEQUENCE [LARGE SCALE GENOMIC DNA]</scope>
    <source>
        <strain evidence="2 3">MPI-CAGE-CH-0241</strain>
    </source>
</reference>
<keyword evidence="3" id="KW-1185">Reference proteome</keyword>
<proteinExistence type="predicted"/>
<dbReference type="EMBL" id="JAGPYM010000001">
    <property type="protein sequence ID" value="KAH6900389.1"/>
    <property type="molecule type" value="Genomic_DNA"/>
</dbReference>